<dbReference type="InterPro" id="IPR015797">
    <property type="entry name" value="NUDIX_hydrolase-like_dom_sf"/>
</dbReference>
<dbReference type="PROSITE" id="PS00764">
    <property type="entry name" value="ENDONUCLEASE_III_1"/>
    <property type="match status" value="1"/>
</dbReference>
<evidence type="ECO:0000256" key="13">
    <source>
        <dbReference type="ARBA" id="ARBA00023295"/>
    </source>
</evidence>
<dbReference type="STRING" id="100884.GCA_000269565_00366"/>
<evidence type="ECO:0000256" key="9">
    <source>
        <dbReference type="ARBA" id="ARBA00022801"/>
    </source>
</evidence>
<dbReference type="EMBL" id="ADKX01000041">
    <property type="protein sequence ID" value="EFW03922.1"/>
    <property type="molecule type" value="Genomic_DNA"/>
</dbReference>
<dbReference type="PANTHER" id="PTHR42944:SF1">
    <property type="entry name" value="ADENINE DNA GLYCOSYLASE"/>
    <property type="match status" value="1"/>
</dbReference>
<name>E7GD71_9FIRM</name>
<dbReference type="GO" id="GO:0034039">
    <property type="term" value="F:8-oxo-7,8-dihydroguanine DNA N-glycosylase activity"/>
    <property type="evidence" value="ECO:0007669"/>
    <property type="project" value="TreeGrafter"/>
</dbReference>
<accession>E7GD71</accession>
<evidence type="ECO:0000259" key="15">
    <source>
        <dbReference type="SMART" id="SM00478"/>
    </source>
</evidence>
<keyword evidence="6" id="KW-0004">4Fe-4S</keyword>
<keyword evidence="10 14" id="KW-0408">Iron</keyword>
<comment type="catalytic activity">
    <reaction evidence="1 14">
        <text>Hydrolyzes free adenine bases from 7,8-dihydro-8-oxoguanine:adenine mismatched double-stranded DNA, leaving an apurinic site.</text>
        <dbReference type="EC" id="3.2.2.31"/>
    </reaction>
</comment>
<dbReference type="AlphaFoldDB" id="E7GD71"/>
<keyword evidence="12" id="KW-0234">DNA repair</keyword>
<dbReference type="Proteomes" id="UP000003157">
    <property type="component" value="Unassembled WGS sequence"/>
</dbReference>
<dbReference type="SMART" id="SM00525">
    <property type="entry name" value="FES"/>
    <property type="match status" value="1"/>
</dbReference>
<evidence type="ECO:0000256" key="3">
    <source>
        <dbReference type="ARBA" id="ARBA00008343"/>
    </source>
</evidence>
<dbReference type="InterPro" id="IPR000445">
    <property type="entry name" value="HhH_motif"/>
</dbReference>
<evidence type="ECO:0000256" key="11">
    <source>
        <dbReference type="ARBA" id="ARBA00023014"/>
    </source>
</evidence>
<dbReference type="InterPro" id="IPR005760">
    <property type="entry name" value="A/G_AdeGlyc_MutY"/>
</dbReference>
<dbReference type="GO" id="GO:0000701">
    <property type="term" value="F:purine-specific mismatch base pair DNA N-glycosylase activity"/>
    <property type="evidence" value="ECO:0007669"/>
    <property type="project" value="UniProtKB-EC"/>
</dbReference>
<gene>
    <name evidence="16" type="ORF">HMPREF9488_02714</name>
</gene>
<evidence type="ECO:0000256" key="5">
    <source>
        <dbReference type="ARBA" id="ARBA00022023"/>
    </source>
</evidence>
<comment type="function">
    <text evidence="2">Adenine glycosylase active on G-A mispairs. MutY also corrects error-prone DNA synthesis past GO lesions which are due to the oxidatively damaged form of guanine: 7,8-dihydro-8-oxoguanine (8-oxo-dGTP).</text>
</comment>
<dbReference type="Pfam" id="PF00730">
    <property type="entry name" value="HhH-GPD"/>
    <property type="match status" value="1"/>
</dbReference>
<dbReference type="InterPro" id="IPR011257">
    <property type="entry name" value="DNA_glycosylase"/>
</dbReference>
<evidence type="ECO:0000256" key="7">
    <source>
        <dbReference type="ARBA" id="ARBA00022723"/>
    </source>
</evidence>
<dbReference type="FunFam" id="1.10.340.30:FF:000002">
    <property type="entry name" value="Adenine DNA glycosylase"/>
    <property type="match status" value="1"/>
</dbReference>
<dbReference type="InterPro" id="IPR044298">
    <property type="entry name" value="MIG/MutY"/>
</dbReference>
<comment type="similarity">
    <text evidence="3 14">Belongs to the Nth/MutY family.</text>
</comment>
<evidence type="ECO:0000256" key="1">
    <source>
        <dbReference type="ARBA" id="ARBA00000843"/>
    </source>
</evidence>
<evidence type="ECO:0000256" key="6">
    <source>
        <dbReference type="ARBA" id="ARBA00022485"/>
    </source>
</evidence>
<dbReference type="Gene3D" id="1.10.340.30">
    <property type="entry name" value="Hypothetical protein, domain 2"/>
    <property type="match status" value="1"/>
</dbReference>
<dbReference type="SUPFAM" id="SSF55811">
    <property type="entry name" value="Nudix"/>
    <property type="match status" value="1"/>
</dbReference>
<dbReference type="HOGENOM" id="CLU_012862_0_3_9"/>
<evidence type="ECO:0000313" key="16">
    <source>
        <dbReference type="EMBL" id="EFW03922.1"/>
    </source>
</evidence>
<dbReference type="RefSeq" id="WP_008789801.1">
    <property type="nucleotide sequence ID" value="NZ_AKCB01000001.1"/>
</dbReference>
<dbReference type="InterPro" id="IPR029119">
    <property type="entry name" value="MutY_C"/>
</dbReference>
<comment type="caution">
    <text evidence="16">The sequence shown here is derived from an EMBL/GenBank/DDBJ whole genome shotgun (WGS) entry which is preliminary data.</text>
</comment>
<dbReference type="CDD" id="cd00056">
    <property type="entry name" value="ENDO3c"/>
    <property type="match status" value="1"/>
</dbReference>
<dbReference type="InterPro" id="IPR003265">
    <property type="entry name" value="HhH-GPD_domain"/>
</dbReference>
<dbReference type="PANTHER" id="PTHR42944">
    <property type="entry name" value="ADENINE DNA GLYCOSYLASE"/>
    <property type="match status" value="1"/>
</dbReference>
<dbReference type="EC" id="3.2.2.31" evidence="4 14"/>
<evidence type="ECO:0000256" key="8">
    <source>
        <dbReference type="ARBA" id="ARBA00022763"/>
    </source>
</evidence>
<keyword evidence="9" id="KW-0378">Hydrolase</keyword>
<dbReference type="GO" id="GO:0046872">
    <property type="term" value="F:metal ion binding"/>
    <property type="evidence" value="ECO:0007669"/>
    <property type="project" value="UniProtKB-UniRule"/>
</dbReference>
<dbReference type="CDD" id="cd03431">
    <property type="entry name" value="NUDIX_DNA_Glycosylase_C-MutY"/>
    <property type="match status" value="1"/>
</dbReference>
<keyword evidence="17" id="KW-1185">Reference proteome</keyword>
<feature type="domain" description="HhH-GPD" evidence="15">
    <location>
        <begin position="37"/>
        <end position="188"/>
    </location>
</feature>
<proteinExistence type="inferred from homology"/>
<protein>
    <recommendedName>
        <fullName evidence="5 14">Adenine DNA glycosylase</fullName>
        <ecNumber evidence="4 14">3.2.2.31</ecNumber>
    </recommendedName>
</protein>
<dbReference type="SUPFAM" id="SSF48150">
    <property type="entry name" value="DNA-glycosylase"/>
    <property type="match status" value="1"/>
</dbReference>
<evidence type="ECO:0000256" key="4">
    <source>
        <dbReference type="ARBA" id="ARBA00012045"/>
    </source>
</evidence>
<dbReference type="Pfam" id="PF14815">
    <property type="entry name" value="NUDIX_4"/>
    <property type="match status" value="1"/>
</dbReference>
<dbReference type="InterPro" id="IPR023170">
    <property type="entry name" value="HhH_base_excis_C"/>
</dbReference>
<dbReference type="eggNOG" id="COG1194">
    <property type="taxonomic scope" value="Bacteria"/>
</dbReference>
<dbReference type="InterPro" id="IPR003651">
    <property type="entry name" value="Endonuclease3_FeS-loop_motif"/>
</dbReference>
<sequence>MQNNMQNNLINWYHQYHRQFPWRETENPYFIWISEIMLQQTTTEAVIPYFNRFLTTFPTITDLATASLEDVYKLWEGLGYYRRAKHIHETAKIIVHQYNGIFPNTHKEILALKGIGPYTAGAICSIAYHMPTPAIDGNVLRIISRQYLLKDNIAETKTQKHITSIVAELLMGYDASAFNQGLMDLGATICRPLNPKCDQCPIQKTCLAYQNNQQKVLPINIKNIKHKELHYITGIITYQDQFLLFQNPPGLLENLYGFVQYECESPYRFQEEFENQYHLPLSIVSYIQDIKHVFTHRTWHMHIYHFVLDKPIKGLYTLDDIHNLPLSTAHLKVLKSFLKHMK</sequence>
<dbReference type="Gene3D" id="1.10.1670.10">
    <property type="entry name" value="Helix-hairpin-Helix base-excision DNA repair enzymes (C-terminal)"/>
    <property type="match status" value="1"/>
</dbReference>
<evidence type="ECO:0000256" key="12">
    <source>
        <dbReference type="ARBA" id="ARBA00023204"/>
    </source>
</evidence>
<dbReference type="SMART" id="SM00478">
    <property type="entry name" value="ENDO3c"/>
    <property type="match status" value="1"/>
</dbReference>
<dbReference type="GO" id="GO:0035485">
    <property type="term" value="F:adenine/guanine mispair binding"/>
    <property type="evidence" value="ECO:0007669"/>
    <property type="project" value="TreeGrafter"/>
</dbReference>
<evidence type="ECO:0000256" key="14">
    <source>
        <dbReference type="RuleBase" id="RU365096"/>
    </source>
</evidence>
<dbReference type="NCBIfam" id="TIGR01084">
    <property type="entry name" value="mutY"/>
    <property type="match status" value="1"/>
</dbReference>
<keyword evidence="13 14" id="KW-0326">Glycosidase</keyword>
<dbReference type="OrthoDB" id="9802365at2"/>
<keyword evidence="11" id="KW-0411">Iron-sulfur</keyword>
<dbReference type="GO" id="GO:0051539">
    <property type="term" value="F:4 iron, 4 sulfur cluster binding"/>
    <property type="evidence" value="ECO:0007669"/>
    <property type="project" value="UniProtKB-UniRule"/>
</dbReference>
<keyword evidence="7" id="KW-0479">Metal-binding</keyword>
<evidence type="ECO:0000256" key="10">
    <source>
        <dbReference type="ARBA" id="ARBA00023004"/>
    </source>
</evidence>
<comment type="cofactor">
    <cofactor evidence="14">
        <name>[4Fe-4S] cluster</name>
        <dbReference type="ChEBI" id="CHEBI:49883"/>
    </cofactor>
    <text evidence="14">Binds 1 [4Fe-4S] cluster.</text>
</comment>
<dbReference type="GO" id="GO:0006284">
    <property type="term" value="P:base-excision repair"/>
    <property type="evidence" value="ECO:0007669"/>
    <property type="project" value="UniProtKB-UniRule"/>
</dbReference>
<dbReference type="GO" id="GO:0032357">
    <property type="term" value="F:oxidized purine DNA binding"/>
    <property type="evidence" value="ECO:0007669"/>
    <property type="project" value="TreeGrafter"/>
</dbReference>
<keyword evidence="8 14" id="KW-0227">DNA damage</keyword>
<dbReference type="InterPro" id="IPR004035">
    <property type="entry name" value="Endouclease-III_FeS-bd_BS"/>
</dbReference>
<dbReference type="Pfam" id="PF00633">
    <property type="entry name" value="HHH"/>
    <property type="match status" value="1"/>
</dbReference>
<reference evidence="16 17" key="1">
    <citation type="submission" date="2010-12" db="EMBL/GenBank/DDBJ databases">
        <title>The Genome Sequence of Coprobacillus sp. strain 29_1.</title>
        <authorList>
            <consortium name="The Broad Institute Genome Sequencing Platform"/>
            <person name="Earl A."/>
            <person name="Ward D."/>
            <person name="Feldgarden M."/>
            <person name="Gevers D."/>
            <person name="Daigneault M."/>
            <person name="Sibley C.D."/>
            <person name="White A."/>
            <person name="Strauss J."/>
            <person name="Allen-Vercoe E."/>
            <person name="Young S.K."/>
            <person name="Zeng Q."/>
            <person name="Gargeya S."/>
            <person name="Fitzgerald M."/>
            <person name="Haas B."/>
            <person name="Abouelleil A."/>
            <person name="Alvarado L."/>
            <person name="Arachchi H.M."/>
            <person name="Berlin A."/>
            <person name="Brown A."/>
            <person name="Chapman S.B."/>
            <person name="Chen Z."/>
            <person name="Dunbar C."/>
            <person name="Freedman E."/>
            <person name="Gearin G."/>
            <person name="Gellesch M."/>
            <person name="Goldberg J."/>
            <person name="Griggs A."/>
            <person name="Gujja S."/>
            <person name="Heilman E."/>
            <person name="Heiman D."/>
            <person name="Howarth C."/>
            <person name="Larson L."/>
            <person name="Lui A."/>
            <person name="MacDonald P.J.P."/>
            <person name="Mehta T."/>
            <person name="Montmayeur A."/>
            <person name="Murphy C."/>
            <person name="Neiman D."/>
            <person name="Pearson M."/>
            <person name="Priest M."/>
            <person name="Roberts A."/>
            <person name="Saif S."/>
            <person name="Shea T."/>
            <person name="Shenoy N."/>
            <person name="Sisk P."/>
            <person name="Stolte C."/>
            <person name="Sykes S."/>
            <person name="White J."/>
            <person name="Yandava C."/>
            <person name="Nusbaum C."/>
            <person name="Birren B."/>
        </authorList>
    </citation>
    <scope>NUCLEOTIDE SEQUENCE [LARGE SCALE GENOMIC DNA]</scope>
    <source>
        <strain evidence="16 17">29_1</strain>
    </source>
</reference>
<dbReference type="Gene3D" id="3.90.79.10">
    <property type="entry name" value="Nucleoside Triphosphate Pyrophosphohydrolase"/>
    <property type="match status" value="1"/>
</dbReference>
<dbReference type="GeneID" id="78228282"/>
<evidence type="ECO:0000313" key="17">
    <source>
        <dbReference type="Proteomes" id="UP000003157"/>
    </source>
</evidence>
<dbReference type="GO" id="GO:0006298">
    <property type="term" value="P:mismatch repair"/>
    <property type="evidence" value="ECO:0007669"/>
    <property type="project" value="TreeGrafter"/>
</dbReference>
<organism evidence="16 17">
    <name type="scientific">Coprobacillus cateniformis</name>
    <dbReference type="NCBI Taxonomy" id="100884"/>
    <lineage>
        <taxon>Bacteria</taxon>
        <taxon>Bacillati</taxon>
        <taxon>Bacillota</taxon>
        <taxon>Erysipelotrichia</taxon>
        <taxon>Erysipelotrichales</taxon>
        <taxon>Coprobacillaceae</taxon>
        <taxon>Coprobacillus</taxon>
    </lineage>
</organism>
<evidence type="ECO:0000256" key="2">
    <source>
        <dbReference type="ARBA" id="ARBA00002933"/>
    </source>
</evidence>